<evidence type="ECO:0000256" key="9">
    <source>
        <dbReference type="ARBA" id="ARBA00022898"/>
    </source>
</evidence>
<accession>A5ZVU9</accession>
<comment type="similarity">
    <text evidence="4 13">Belongs to the glycogen phosphorylase family.</text>
</comment>
<evidence type="ECO:0000256" key="6">
    <source>
        <dbReference type="ARBA" id="ARBA00022533"/>
    </source>
</evidence>
<dbReference type="NCBIfam" id="TIGR02093">
    <property type="entry name" value="P_ylase"/>
    <property type="match status" value="1"/>
</dbReference>
<proteinExistence type="inferred from homology"/>
<dbReference type="GO" id="GO:0030170">
    <property type="term" value="F:pyridoxal phosphate binding"/>
    <property type="evidence" value="ECO:0007669"/>
    <property type="project" value="InterPro"/>
</dbReference>
<comment type="subcellular location">
    <subcellularLocation>
        <location evidence="3">Cytoplasm</location>
    </subcellularLocation>
</comment>
<keyword evidence="9 12" id="KW-0663">Pyridoxal phosphate</keyword>
<evidence type="ECO:0000256" key="4">
    <source>
        <dbReference type="ARBA" id="ARBA00006047"/>
    </source>
</evidence>
<comment type="function">
    <text evidence="13">Allosteric enzyme that catalyzes the rate-limiting step in glycogen catabolism, the phosphorolytic cleavage of glycogen to produce glucose-1-phosphate, and plays a central role in maintaining cellular and organismal glucose homeostasis.</text>
</comment>
<dbReference type="CAZy" id="GT35">
    <property type="family name" value="Glycosyltransferase Family 35"/>
</dbReference>
<comment type="catalytic activity">
    <reaction evidence="1 13">
        <text>[(1-&gt;4)-alpha-D-glucosyl](n) + phosphate = [(1-&gt;4)-alpha-D-glucosyl](n-1) + alpha-D-glucose 1-phosphate</text>
        <dbReference type="Rhea" id="RHEA:41732"/>
        <dbReference type="Rhea" id="RHEA-COMP:9584"/>
        <dbReference type="Rhea" id="RHEA-COMP:9586"/>
        <dbReference type="ChEBI" id="CHEBI:15444"/>
        <dbReference type="ChEBI" id="CHEBI:43474"/>
        <dbReference type="ChEBI" id="CHEBI:58601"/>
        <dbReference type="EC" id="2.4.1.1"/>
    </reaction>
</comment>
<evidence type="ECO:0000256" key="2">
    <source>
        <dbReference type="ARBA" id="ARBA00001933"/>
    </source>
</evidence>
<keyword evidence="8 13" id="KW-0808">Transferase</keyword>
<dbReference type="HOGENOM" id="CLU_010198_1_1_9"/>
<dbReference type="SUPFAM" id="SSF53756">
    <property type="entry name" value="UDP-Glycosyltransferase/glycogen phosphorylase"/>
    <property type="match status" value="1"/>
</dbReference>
<comment type="caution">
    <text evidence="14">The sequence shown here is derived from an EMBL/GenBank/DDBJ whole genome shotgun (WGS) entry which is preliminary data.</text>
</comment>
<evidence type="ECO:0000313" key="15">
    <source>
        <dbReference type="Proteomes" id="UP000006002"/>
    </source>
</evidence>
<dbReference type="InterPro" id="IPR000811">
    <property type="entry name" value="Glyco_trans_35"/>
</dbReference>
<dbReference type="FunFam" id="3.40.50.2000:FF:000153">
    <property type="entry name" value="Alpha-1,4 glucan phosphorylase"/>
    <property type="match status" value="1"/>
</dbReference>
<dbReference type="EMBL" id="AAVO02000016">
    <property type="protein sequence ID" value="EDM86340.1"/>
    <property type="molecule type" value="Genomic_DNA"/>
</dbReference>
<dbReference type="InterPro" id="IPR011833">
    <property type="entry name" value="Glycg_phsphrylas"/>
</dbReference>
<protein>
    <recommendedName>
        <fullName evidence="13">Alpha-1,4 glucan phosphorylase</fullName>
        <ecNumber evidence="13">2.4.1.1</ecNumber>
    </recommendedName>
</protein>
<dbReference type="GO" id="GO:0008184">
    <property type="term" value="F:glycogen phosphorylase activity"/>
    <property type="evidence" value="ECO:0007669"/>
    <property type="project" value="InterPro"/>
</dbReference>
<keyword evidence="10 13" id="KW-0119">Carbohydrate metabolism</keyword>
<dbReference type="InterPro" id="IPR035090">
    <property type="entry name" value="Pyridoxal_P_attach_site"/>
</dbReference>
<reference evidence="14 15" key="1">
    <citation type="submission" date="2007-03" db="EMBL/GenBank/DDBJ databases">
        <authorList>
            <person name="Fulton L."/>
            <person name="Clifton S."/>
            <person name="Fulton B."/>
            <person name="Xu J."/>
            <person name="Minx P."/>
            <person name="Pepin K.H."/>
            <person name="Johnson M."/>
            <person name="Thiruvilangam P."/>
            <person name="Bhonagiri V."/>
            <person name="Nash W.E."/>
            <person name="Mardis E.R."/>
            <person name="Wilson R.K."/>
        </authorList>
    </citation>
    <scope>NUCLEOTIDE SEQUENCE [LARGE SCALE GENOMIC DNA]</scope>
    <source>
        <strain evidence="14 15">ATCC 29174</strain>
    </source>
</reference>
<keyword evidence="6" id="KW-0021">Allosteric enzyme</keyword>
<sequence length="761" mass="85250">MKGATPMSESMKTTLNELCQKDIATASDAELYTALLKLVQEQSQKQIKPVTGRKLYYISAEFLIGKLLSNNLINLGLYDEVRETLASIGKSLADIEEQEPEPSLGNGGLGRLAACFLDSLATLDLPGDGVGLRYHCGLFHQNFKNNIQNEAPDFWLTDQCAAKATDTVFPVSLAGNTYSARLYKLPVTGYEGRTNMLNLFDLDSVDESVIGDGISFDKKDIARNLTLFLYPDDSDEDGRLLRIYQQYFMVSAGAQLILNECAARGCNYHDLADYAAIQINDTHPSMVIPELIRLLEEHGISFDEAVQIVTDTCAYTNHTILAEALEKWPRHYLDTVVPQLMPIIEKLDDIAKTRTTDSSLAIIDQNQVVHMAHMDIHFSHSTNGVAALHTQILKESELAGFYQMYPNKFNNKTNGITFRRWLLKCNPALTSEIESLIGSGFKKDASELKKLLNYTDDAEVLKKLSCIKKSNKEALASWLEDKQGIKLNTNAMFSIQSKRLHEYKRQQLNLLFLIHEYLEIKAGHTPVTPLVSIFGAKAAPAYIIAKDIIHALLTLSQVISADSEVSRYLQLAFVENYNVSAAEKMIPACDLSEQISLASKEASGTGNMKFMLNGALTLGTMDGANVEIAEAVGNNNIYIFGQSSKQVIHRYAAGDYCAKDWYEADSNLRRAIDFLTSEEMLKYGDEEHLKRLQNELINKDWFQTLPDFNAYIVRKEQAMSDYAVNPEAWSRRTLINIAEAGFFSSDRTIKEYDDDIWHLGK</sequence>
<evidence type="ECO:0000313" key="14">
    <source>
        <dbReference type="EMBL" id="EDM86340.1"/>
    </source>
</evidence>
<evidence type="ECO:0000256" key="3">
    <source>
        <dbReference type="ARBA" id="ARBA00004496"/>
    </source>
</evidence>
<evidence type="ECO:0000256" key="5">
    <source>
        <dbReference type="ARBA" id="ARBA00022490"/>
    </source>
</evidence>
<keyword evidence="7 13" id="KW-0328">Glycosyltransferase</keyword>
<organism evidence="14 15">
    <name type="scientific">Blautia obeum ATCC 29174</name>
    <dbReference type="NCBI Taxonomy" id="411459"/>
    <lineage>
        <taxon>Bacteria</taxon>
        <taxon>Bacillati</taxon>
        <taxon>Bacillota</taxon>
        <taxon>Clostridia</taxon>
        <taxon>Lachnospirales</taxon>
        <taxon>Lachnospiraceae</taxon>
        <taxon>Blautia</taxon>
    </lineage>
</organism>
<feature type="modified residue" description="N6-(pyridoxal phosphate)lysine" evidence="12">
    <location>
        <position position="609"/>
    </location>
</feature>
<dbReference type="Gene3D" id="3.40.50.2000">
    <property type="entry name" value="Glycogen Phosphorylase B"/>
    <property type="match status" value="2"/>
</dbReference>
<dbReference type="AlphaFoldDB" id="A5ZVU9"/>
<dbReference type="PANTHER" id="PTHR11468:SF3">
    <property type="entry name" value="GLYCOGEN PHOSPHORYLASE, LIVER FORM"/>
    <property type="match status" value="1"/>
</dbReference>
<dbReference type="Pfam" id="PF00343">
    <property type="entry name" value="Phosphorylase"/>
    <property type="match status" value="1"/>
</dbReference>
<dbReference type="FunFam" id="3.40.50.2000:FF:000003">
    <property type="entry name" value="Alpha-1,4 glucan phosphorylase"/>
    <property type="match status" value="1"/>
</dbReference>
<gene>
    <name evidence="14" type="primary">glgP</name>
    <name evidence="14" type="ORF">RUMOBE_03142</name>
</gene>
<dbReference type="Proteomes" id="UP000006002">
    <property type="component" value="Unassembled WGS sequence"/>
</dbReference>
<evidence type="ECO:0000256" key="11">
    <source>
        <dbReference type="ARBA" id="ARBA00025174"/>
    </source>
</evidence>
<evidence type="ECO:0000256" key="7">
    <source>
        <dbReference type="ARBA" id="ARBA00022676"/>
    </source>
</evidence>
<evidence type="ECO:0000256" key="10">
    <source>
        <dbReference type="ARBA" id="ARBA00023277"/>
    </source>
</evidence>
<dbReference type="eggNOG" id="COG0058">
    <property type="taxonomic scope" value="Bacteria"/>
</dbReference>
<dbReference type="PANTHER" id="PTHR11468">
    <property type="entry name" value="GLYCOGEN PHOSPHORYLASE"/>
    <property type="match status" value="1"/>
</dbReference>
<dbReference type="EC" id="2.4.1.1" evidence="13"/>
<comment type="function">
    <text evidence="11">Phosphorylase is an important allosteric enzyme in carbohydrate metabolism. Enzymes from different sources differ in their regulatory mechanisms and in their natural substrates. However, all known phosphorylases share catalytic and structural properties.</text>
</comment>
<evidence type="ECO:0000256" key="8">
    <source>
        <dbReference type="ARBA" id="ARBA00022679"/>
    </source>
</evidence>
<evidence type="ECO:0000256" key="12">
    <source>
        <dbReference type="PIRSR" id="PIRSR000460-1"/>
    </source>
</evidence>
<evidence type="ECO:0000256" key="1">
    <source>
        <dbReference type="ARBA" id="ARBA00001275"/>
    </source>
</evidence>
<dbReference type="GO" id="GO:0005980">
    <property type="term" value="P:glycogen catabolic process"/>
    <property type="evidence" value="ECO:0007669"/>
    <property type="project" value="TreeGrafter"/>
</dbReference>
<comment type="cofactor">
    <cofactor evidence="2 13">
        <name>pyridoxal 5'-phosphate</name>
        <dbReference type="ChEBI" id="CHEBI:597326"/>
    </cofactor>
</comment>
<dbReference type="PIRSF" id="PIRSF000460">
    <property type="entry name" value="Pprylas_GlgP"/>
    <property type="match status" value="1"/>
</dbReference>
<keyword evidence="5" id="KW-0963">Cytoplasm</keyword>
<evidence type="ECO:0000256" key="13">
    <source>
        <dbReference type="RuleBase" id="RU000587"/>
    </source>
</evidence>
<dbReference type="PROSITE" id="PS00102">
    <property type="entry name" value="PHOSPHORYLASE"/>
    <property type="match status" value="1"/>
</dbReference>
<name>A5ZVU9_9FIRM</name>
<reference evidence="14 15" key="2">
    <citation type="submission" date="2007-04" db="EMBL/GenBank/DDBJ databases">
        <title>Draft genome sequence of Ruminococcus obeum (ATCC 29174).</title>
        <authorList>
            <person name="Sudarsanam P."/>
            <person name="Ley R."/>
            <person name="Guruge J."/>
            <person name="Turnbaugh P.J."/>
            <person name="Mahowald M."/>
            <person name="Liep D."/>
            <person name="Gordon J."/>
        </authorList>
    </citation>
    <scope>NUCLEOTIDE SEQUENCE [LARGE SCALE GENOMIC DNA]</scope>
    <source>
        <strain evidence="14 15">ATCC 29174</strain>
    </source>
</reference>
<dbReference type="GO" id="GO:0005737">
    <property type="term" value="C:cytoplasm"/>
    <property type="evidence" value="ECO:0007669"/>
    <property type="project" value="UniProtKB-SubCell"/>
</dbReference>